<dbReference type="Gene3D" id="1.10.10.10">
    <property type="entry name" value="Winged helix-like DNA-binding domain superfamily/Winged helix DNA-binding domain"/>
    <property type="match status" value="1"/>
</dbReference>
<dbReference type="AlphaFoldDB" id="A0A345ZRW0"/>
<dbReference type="Proteomes" id="UP000254889">
    <property type="component" value="Chromosome"/>
</dbReference>
<keyword evidence="2" id="KW-1185">Reference proteome</keyword>
<gene>
    <name evidence="1" type="ORF">DW352_03465</name>
</gene>
<accession>A0A345ZRW0</accession>
<proteinExistence type="predicted"/>
<sequence length="279" mass="31489">MIGTFGLAIGGNPGLISALGAESMTDNRIVLINREGKKLTYEYGADVIYLDMQRVTLRHASQKQAIWLLLQSLGRVVTHAEIVAILDKSGQGNKNDAPNSRSGKFIAQLRAELKHSHDLHGLIKNVRSAGYIVGEGWTRPPSEIRIQKSHEFLDMLDNVVSDCIRHANDMPLITCQNGLQYIAFKIDFSLQKFKILNSMLWDIIRILSSTTAKPSDLIEIKASFHDLSSYVLYWRIGDGLSEEKWKADYRDEIRTQARKIHQQVEAIMKDIERSSDALL</sequence>
<dbReference type="GO" id="GO:0003677">
    <property type="term" value="F:DNA binding"/>
    <property type="evidence" value="ECO:0007669"/>
    <property type="project" value="UniProtKB-KW"/>
</dbReference>
<organism evidence="1 2">
    <name type="scientific">Pseudolabrys taiwanensis</name>
    <dbReference type="NCBI Taxonomy" id="331696"/>
    <lineage>
        <taxon>Bacteria</taxon>
        <taxon>Pseudomonadati</taxon>
        <taxon>Pseudomonadota</taxon>
        <taxon>Alphaproteobacteria</taxon>
        <taxon>Hyphomicrobiales</taxon>
        <taxon>Xanthobacteraceae</taxon>
        <taxon>Pseudolabrys</taxon>
    </lineage>
</organism>
<evidence type="ECO:0000313" key="1">
    <source>
        <dbReference type="EMBL" id="AXK79657.1"/>
    </source>
</evidence>
<reference evidence="1 2" key="1">
    <citation type="submission" date="2018-07" db="EMBL/GenBank/DDBJ databases">
        <authorList>
            <person name="Quirk P.G."/>
            <person name="Krulwich T.A."/>
        </authorList>
    </citation>
    <scope>NUCLEOTIDE SEQUENCE [LARGE SCALE GENOMIC DNA]</scope>
    <source>
        <strain evidence="1 2">CC-BB4</strain>
    </source>
</reference>
<evidence type="ECO:0000313" key="2">
    <source>
        <dbReference type="Proteomes" id="UP000254889"/>
    </source>
</evidence>
<keyword evidence="1" id="KW-0238">DNA-binding</keyword>
<dbReference type="InterPro" id="IPR036388">
    <property type="entry name" value="WH-like_DNA-bd_sf"/>
</dbReference>
<protein>
    <submittedName>
        <fullName evidence="1">DNA-binding response regulator</fullName>
    </submittedName>
</protein>
<name>A0A345ZRW0_9HYPH</name>
<dbReference type="EMBL" id="CP031417">
    <property type="protein sequence ID" value="AXK79657.1"/>
    <property type="molecule type" value="Genomic_DNA"/>
</dbReference>
<dbReference type="KEGG" id="ptaw:DW352_03465"/>